<sequence length="127" mass="15225">MDQVKQLVRFYFHLGLNHNEIVFRLRQCHGVHFSLTTVRRRLKEMALYGRRKSDLPEVALFVMEELEKHGQLYGYKATHLNCIRKGLKVTQETVRILLQLLDPEGVAYRRSKRLRRRLYRNPGPNYM</sequence>
<keyword evidence="2" id="KW-1185">Reference proteome</keyword>
<organism evidence="1 2">
    <name type="scientific">Holothuria leucospilota</name>
    <name type="common">Black long sea cucumber</name>
    <name type="synonym">Mertensiothuria leucospilota</name>
    <dbReference type="NCBI Taxonomy" id="206669"/>
    <lineage>
        <taxon>Eukaryota</taxon>
        <taxon>Metazoa</taxon>
        <taxon>Echinodermata</taxon>
        <taxon>Eleutherozoa</taxon>
        <taxon>Echinozoa</taxon>
        <taxon>Holothuroidea</taxon>
        <taxon>Aspidochirotacea</taxon>
        <taxon>Aspidochirotida</taxon>
        <taxon>Holothuriidae</taxon>
        <taxon>Holothuria</taxon>
    </lineage>
</organism>
<dbReference type="PANTHER" id="PTHR46791:SF13">
    <property type="entry name" value="CLR5 DOMAIN-CONTAINING PROTEIN"/>
    <property type="match status" value="1"/>
</dbReference>
<dbReference type="AlphaFoldDB" id="A0A9Q1H7D1"/>
<dbReference type="Proteomes" id="UP001152320">
    <property type="component" value="Chromosome 10"/>
</dbReference>
<protein>
    <submittedName>
        <fullName evidence="1">Uncharacterized protein</fullName>
    </submittedName>
</protein>
<evidence type="ECO:0000313" key="2">
    <source>
        <dbReference type="Proteomes" id="UP001152320"/>
    </source>
</evidence>
<reference evidence="1" key="1">
    <citation type="submission" date="2021-10" db="EMBL/GenBank/DDBJ databases">
        <title>Tropical sea cucumber genome reveals ecological adaptation and Cuvierian tubules defense mechanism.</title>
        <authorList>
            <person name="Chen T."/>
        </authorList>
    </citation>
    <scope>NUCLEOTIDE SEQUENCE</scope>
    <source>
        <strain evidence="1">Nanhai2018</strain>
        <tissue evidence="1">Muscle</tissue>
    </source>
</reference>
<dbReference type="EMBL" id="JAIZAY010000010">
    <property type="protein sequence ID" value="KAJ8035116.1"/>
    <property type="molecule type" value="Genomic_DNA"/>
</dbReference>
<dbReference type="PANTHER" id="PTHR46791">
    <property type="entry name" value="EXPRESSED PROTEIN"/>
    <property type="match status" value="1"/>
</dbReference>
<comment type="caution">
    <text evidence="1">The sequence shown here is derived from an EMBL/GenBank/DDBJ whole genome shotgun (WGS) entry which is preliminary data.</text>
</comment>
<gene>
    <name evidence="1" type="ORF">HOLleu_22238</name>
</gene>
<evidence type="ECO:0000313" key="1">
    <source>
        <dbReference type="EMBL" id="KAJ8035116.1"/>
    </source>
</evidence>
<dbReference type="OrthoDB" id="6747988at2759"/>
<proteinExistence type="predicted"/>
<name>A0A9Q1H7D1_HOLLE</name>
<accession>A0A9Q1H7D1</accession>